<feature type="transmembrane region" description="Helical" evidence="1">
    <location>
        <begin position="44"/>
        <end position="64"/>
    </location>
</feature>
<comment type="caution">
    <text evidence="2">The sequence shown here is derived from an EMBL/GenBank/DDBJ whole genome shotgun (WGS) entry which is preliminary data.</text>
</comment>
<sequence length="269" mass="31262">MEIKDQAVTPVFMLSHKRGLYFCCQERKTAREETRMLQISTADILKIVLPTVITLFIAVVKTPFRIRRENHDKLLNLLESVEKPQSAPIRLLRFRDYIGNRSAGLVALQLLLALPDSVAALERYRFTGGRQQILRATPAGFVLRPSANNAFKRFLLSCRYFLLYLVFVTLLVLFPALTQWGLQQLGVLITPYSLRYLPNARITDGWQLLFPGLLFIIIMFSLAYLTFRQLARAGNLSSERAFYRYYQRAREEQRCREVLRQLRAALRRT</sequence>
<dbReference type="AlphaFoldDB" id="A0AB35Z7I7"/>
<dbReference type="RefSeq" id="WP_223524914.1">
    <property type="nucleotide sequence ID" value="NZ_CAMKJB010000002.1"/>
</dbReference>
<name>A0AB35Z7I7_SERMA</name>
<feature type="transmembrane region" description="Helical" evidence="1">
    <location>
        <begin position="161"/>
        <end position="182"/>
    </location>
</feature>
<keyword evidence="1" id="KW-0472">Membrane</keyword>
<protein>
    <submittedName>
        <fullName evidence="2">Uncharacterized protein</fullName>
    </submittedName>
</protein>
<organism evidence="2 3">
    <name type="scientific">Serratia marcescens</name>
    <dbReference type="NCBI Taxonomy" id="615"/>
    <lineage>
        <taxon>Bacteria</taxon>
        <taxon>Pseudomonadati</taxon>
        <taxon>Pseudomonadota</taxon>
        <taxon>Gammaproteobacteria</taxon>
        <taxon>Enterobacterales</taxon>
        <taxon>Yersiniaceae</taxon>
        <taxon>Serratia</taxon>
    </lineage>
</organism>
<dbReference type="EMBL" id="PQGI02000001">
    <property type="protein sequence ID" value="MEX3186884.1"/>
    <property type="molecule type" value="Genomic_DNA"/>
</dbReference>
<gene>
    <name evidence="2" type="ORF">C3R40_009670</name>
</gene>
<evidence type="ECO:0000256" key="1">
    <source>
        <dbReference type="SAM" id="Phobius"/>
    </source>
</evidence>
<reference evidence="2 3" key="1">
    <citation type="submission" date="2024-07" db="EMBL/GenBank/DDBJ databases">
        <title>Making a pathogen? Evaluating the impact of protist predation on the evolution of virulence in Serratia marcescens.</title>
        <authorList>
            <person name="Hopkins H."/>
            <person name="Lopezguerra C."/>
            <person name="Lau M.-J."/>
        </authorList>
    </citation>
    <scope>NUCLEOTIDE SEQUENCE [LARGE SCALE GENOMIC DNA]</scope>
    <source>
        <strain evidence="2 3">KZ19</strain>
    </source>
</reference>
<proteinExistence type="predicted"/>
<keyword evidence="1" id="KW-1133">Transmembrane helix</keyword>
<dbReference type="Proteomes" id="UP000237365">
    <property type="component" value="Unassembled WGS sequence"/>
</dbReference>
<keyword evidence="1" id="KW-0812">Transmembrane</keyword>
<evidence type="ECO:0000313" key="2">
    <source>
        <dbReference type="EMBL" id="MEX3186884.1"/>
    </source>
</evidence>
<evidence type="ECO:0000313" key="3">
    <source>
        <dbReference type="Proteomes" id="UP000237365"/>
    </source>
</evidence>
<reference evidence="2 3" key="2">
    <citation type="submission" date="2024-07" db="EMBL/GenBank/DDBJ databases">
        <authorList>
            <person name="Raymann K."/>
        </authorList>
    </citation>
    <scope>NUCLEOTIDE SEQUENCE [LARGE SCALE GENOMIC DNA]</scope>
    <source>
        <strain evidence="2 3">KZ19</strain>
    </source>
</reference>
<accession>A0AB35Z7I7</accession>
<feature type="transmembrane region" description="Helical" evidence="1">
    <location>
        <begin position="208"/>
        <end position="227"/>
    </location>
</feature>